<dbReference type="OrthoDB" id="5393181at2759"/>
<protein>
    <recommendedName>
        <fullName evidence="8">GET complex, subunit GET2</fullName>
    </recommendedName>
</protein>
<accession>V9DP98</accession>
<feature type="region of interest" description="Disordered" evidence="4">
    <location>
        <begin position="1"/>
        <end position="73"/>
    </location>
</feature>
<dbReference type="HOGENOM" id="CLU_1019410_0_0_1"/>
<dbReference type="VEuPathDB" id="FungiDB:G647_01161"/>
<dbReference type="Proteomes" id="UP000030678">
    <property type="component" value="Unassembled WGS sequence"/>
</dbReference>
<reference evidence="6 7" key="1">
    <citation type="submission" date="2013-03" db="EMBL/GenBank/DDBJ databases">
        <title>The Genome Sequence of Cladophialophora carrionii CBS 160.54.</title>
        <authorList>
            <consortium name="The Broad Institute Genomics Platform"/>
            <person name="Cuomo C."/>
            <person name="de Hoog S."/>
            <person name="Gorbushina A."/>
            <person name="Walker B."/>
            <person name="Young S.K."/>
            <person name="Zeng Q."/>
            <person name="Gargeya S."/>
            <person name="Fitzgerald M."/>
            <person name="Haas B."/>
            <person name="Abouelleil A."/>
            <person name="Allen A.W."/>
            <person name="Alvarado L."/>
            <person name="Arachchi H.M."/>
            <person name="Berlin A.M."/>
            <person name="Chapman S.B."/>
            <person name="Gainer-Dewar J."/>
            <person name="Goldberg J."/>
            <person name="Griggs A."/>
            <person name="Gujja S."/>
            <person name="Hansen M."/>
            <person name="Howarth C."/>
            <person name="Imamovic A."/>
            <person name="Ireland A."/>
            <person name="Larimer J."/>
            <person name="McCowan C."/>
            <person name="Murphy C."/>
            <person name="Pearson M."/>
            <person name="Poon T.W."/>
            <person name="Priest M."/>
            <person name="Roberts A."/>
            <person name="Saif S."/>
            <person name="Shea T."/>
            <person name="Sisk P."/>
            <person name="Sykes S."/>
            <person name="Wortman J."/>
            <person name="Nusbaum C."/>
            <person name="Birren B."/>
        </authorList>
    </citation>
    <scope>NUCLEOTIDE SEQUENCE [LARGE SCALE GENOMIC DNA]</scope>
    <source>
        <strain evidence="6 7">CBS 160.54</strain>
    </source>
</reference>
<gene>
    <name evidence="6" type="ORF">G647_01161</name>
</gene>
<dbReference type="GeneID" id="19979654"/>
<dbReference type="GO" id="GO:0006890">
    <property type="term" value="P:retrograde vesicle-mediated transport, Golgi to endoplasmic reticulum"/>
    <property type="evidence" value="ECO:0007669"/>
    <property type="project" value="TreeGrafter"/>
</dbReference>
<dbReference type="EMBL" id="KB822697">
    <property type="protein sequence ID" value="ETI28710.1"/>
    <property type="molecule type" value="Genomic_DNA"/>
</dbReference>
<evidence type="ECO:0000256" key="1">
    <source>
        <dbReference type="ARBA" id="ARBA00022692"/>
    </source>
</evidence>
<keyword evidence="3 5" id="KW-0472">Membrane</keyword>
<evidence type="ECO:0000313" key="6">
    <source>
        <dbReference type="EMBL" id="ETI28710.1"/>
    </source>
</evidence>
<organism evidence="6 7">
    <name type="scientific">Cladophialophora carrionii CBS 160.54</name>
    <dbReference type="NCBI Taxonomy" id="1279043"/>
    <lineage>
        <taxon>Eukaryota</taxon>
        <taxon>Fungi</taxon>
        <taxon>Dikarya</taxon>
        <taxon>Ascomycota</taxon>
        <taxon>Pezizomycotina</taxon>
        <taxon>Eurotiomycetes</taxon>
        <taxon>Chaetothyriomycetidae</taxon>
        <taxon>Chaetothyriales</taxon>
        <taxon>Herpotrichiellaceae</taxon>
        <taxon>Cladophialophora</taxon>
    </lineage>
</organism>
<feature type="transmembrane region" description="Helical" evidence="5">
    <location>
        <begin position="254"/>
        <end position="271"/>
    </location>
</feature>
<feature type="transmembrane region" description="Helical" evidence="5">
    <location>
        <begin position="177"/>
        <end position="195"/>
    </location>
</feature>
<name>V9DP98_9EURO</name>
<evidence type="ECO:0000256" key="4">
    <source>
        <dbReference type="SAM" id="MobiDB-lite"/>
    </source>
</evidence>
<dbReference type="Pfam" id="PF08690">
    <property type="entry name" value="GET2"/>
    <property type="match status" value="1"/>
</dbReference>
<sequence>MADGAEETPAQRQARIRRQKREAKITSTAAERLDKITRLSGRTPESMRNESPASTPPATSTPPPQTAPPLAAATSSLTPDQVNAQEEYLRSILRQPLPQEGQGQTQQEDPMLKMLQAMMGGMDGTSDPSAPDGMGAMPGLSPDDISKATGLPPFLTNMVMGNQKAPPSPAEIQATRIWKLVHVVFAILAGLYLVFNIHKSMQTYGENPPAPATFQNPFIVFLTGELLLQSARVLTKGGSGKSGIGLWIQMGKELFGDGMIMVFGLGLAAWIKGRV</sequence>
<dbReference type="PANTHER" id="PTHR28263">
    <property type="entry name" value="GOLGI TO ER TRAFFIC PROTEIN 2"/>
    <property type="match status" value="1"/>
</dbReference>
<dbReference type="RefSeq" id="XP_008722784.1">
    <property type="nucleotide sequence ID" value="XM_008724562.1"/>
</dbReference>
<evidence type="ECO:0000313" key="7">
    <source>
        <dbReference type="Proteomes" id="UP000030678"/>
    </source>
</evidence>
<keyword evidence="2 5" id="KW-1133">Transmembrane helix</keyword>
<dbReference type="AlphaFoldDB" id="V9DP98"/>
<evidence type="ECO:0000256" key="3">
    <source>
        <dbReference type="ARBA" id="ARBA00023136"/>
    </source>
</evidence>
<dbReference type="InterPro" id="IPR028143">
    <property type="entry name" value="Get2/sif1"/>
</dbReference>
<dbReference type="PANTHER" id="PTHR28263:SF1">
    <property type="entry name" value="GOLGI TO ER TRAFFIC PROTEIN 2"/>
    <property type="match status" value="1"/>
</dbReference>
<evidence type="ECO:0000256" key="2">
    <source>
        <dbReference type="ARBA" id="ARBA00022989"/>
    </source>
</evidence>
<evidence type="ECO:0000256" key="5">
    <source>
        <dbReference type="SAM" id="Phobius"/>
    </source>
</evidence>
<keyword evidence="1 5" id="KW-0812">Transmembrane</keyword>
<evidence type="ECO:0008006" key="8">
    <source>
        <dbReference type="Google" id="ProtNLM"/>
    </source>
</evidence>
<proteinExistence type="predicted"/>